<sequence length="96" mass="10172">MLQTFPGGFIGEVSIRNASRGDLGWVARVEYPGGRVVTAWLEGVTQGTFSDRRGTLIYRSGPDLAAGSSVLLRFHIESAHPHPASCAVSGRSCIGV</sequence>
<dbReference type="EMBL" id="BOPC01000128">
    <property type="protein sequence ID" value="GIJ30660.1"/>
    <property type="molecule type" value="Genomic_DNA"/>
</dbReference>
<reference evidence="1 2" key="1">
    <citation type="submission" date="2021-01" db="EMBL/GenBank/DDBJ databases">
        <title>Whole genome shotgun sequence of Verrucosispora qiuiae NBRC 106684.</title>
        <authorList>
            <person name="Komaki H."/>
            <person name="Tamura T."/>
        </authorList>
    </citation>
    <scope>NUCLEOTIDE SEQUENCE [LARGE SCALE GENOMIC DNA]</scope>
    <source>
        <strain evidence="1 2">NBRC 106684</strain>
    </source>
</reference>
<name>A0ABQ4JMH4_9ACTN</name>
<dbReference type="InterPro" id="IPR012291">
    <property type="entry name" value="CBM2_carb-bd_dom_sf"/>
</dbReference>
<evidence type="ECO:0000313" key="1">
    <source>
        <dbReference type="EMBL" id="GIJ30660.1"/>
    </source>
</evidence>
<dbReference type="Proteomes" id="UP000653076">
    <property type="component" value="Unassembled WGS sequence"/>
</dbReference>
<keyword evidence="2" id="KW-1185">Reference proteome</keyword>
<gene>
    <name evidence="1" type="ORF">Vqi01_58220</name>
</gene>
<organism evidence="1 2">
    <name type="scientific">Micromonospora qiuiae</name>
    <dbReference type="NCBI Taxonomy" id="502268"/>
    <lineage>
        <taxon>Bacteria</taxon>
        <taxon>Bacillati</taxon>
        <taxon>Actinomycetota</taxon>
        <taxon>Actinomycetes</taxon>
        <taxon>Micromonosporales</taxon>
        <taxon>Micromonosporaceae</taxon>
        <taxon>Micromonospora</taxon>
    </lineage>
</organism>
<evidence type="ECO:0000313" key="2">
    <source>
        <dbReference type="Proteomes" id="UP000653076"/>
    </source>
</evidence>
<dbReference type="Gene3D" id="2.60.40.290">
    <property type="match status" value="1"/>
</dbReference>
<accession>A0ABQ4JMH4</accession>
<evidence type="ECO:0008006" key="3">
    <source>
        <dbReference type="Google" id="ProtNLM"/>
    </source>
</evidence>
<protein>
    <recommendedName>
        <fullName evidence="3">CBM2 domain-containing protein</fullName>
    </recommendedName>
</protein>
<proteinExistence type="predicted"/>
<comment type="caution">
    <text evidence="1">The sequence shown here is derived from an EMBL/GenBank/DDBJ whole genome shotgun (WGS) entry which is preliminary data.</text>
</comment>